<proteinExistence type="predicted"/>
<evidence type="ECO:0000259" key="6">
    <source>
        <dbReference type="Pfam" id="PF01794"/>
    </source>
</evidence>
<name>A0A7C9JE78_9BACT</name>
<keyword evidence="4 5" id="KW-0472">Membrane</keyword>
<feature type="transmembrane region" description="Helical" evidence="5">
    <location>
        <begin position="26"/>
        <end position="45"/>
    </location>
</feature>
<organism evidence="7">
    <name type="scientific">Muribaculaceae bacterium Z82</name>
    <dbReference type="NCBI Taxonomy" id="2304548"/>
    <lineage>
        <taxon>Bacteria</taxon>
        <taxon>Pseudomonadati</taxon>
        <taxon>Bacteroidota</taxon>
        <taxon>Bacteroidia</taxon>
        <taxon>Bacteroidales</taxon>
        <taxon>Muribaculaceae</taxon>
    </lineage>
</organism>
<dbReference type="EMBL" id="QWKH01000058">
    <property type="protein sequence ID" value="NBI34956.1"/>
    <property type="molecule type" value="Genomic_DNA"/>
</dbReference>
<sequence>MTFIIVLAVTTVVCFALRNPLHKWPLAFYGLAIAVDVLFACGSFGMLPRSIWMPLLVLVQKCMVALAMFVVVMFIGCFSTESKVGRWLRPVRAELSIVACILACGHMAVYLASYIPRLLGGGLSGNVLASLTLALVLLVLLLVLGVTSFQTVKKRMRTDSWKRLQKLAYLFFGLVYVHLILMLLPSALAGGAAAQTTVGVYTVLFGVYAVARVARAVVDRRAATATEGAPVAAFDEETAVSA</sequence>
<evidence type="ECO:0000313" key="7">
    <source>
        <dbReference type="EMBL" id="NBI34956.1"/>
    </source>
</evidence>
<feature type="transmembrane region" description="Helical" evidence="5">
    <location>
        <begin position="127"/>
        <end position="146"/>
    </location>
</feature>
<gene>
    <name evidence="7" type="ORF">D1639_07930</name>
</gene>
<dbReference type="AlphaFoldDB" id="A0A7C9JE78"/>
<evidence type="ECO:0000256" key="5">
    <source>
        <dbReference type="SAM" id="Phobius"/>
    </source>
</evidence>
<feature type="transmembrane region" description="Helical" evidence="5">
    <location>
        <begin position="192"/>
        <end position="211"/>
    </location>
</feature>
<reference evidence="7" key="1">
    <citation type="submission" date="2018-08" db="EMBL/GenBank/DDBJ databases">
        <title>Murine metabolic-syndrome-specific gut microbial biobank.</title>
        <authorList>
            <person name="Liu C."/>
        </authorList>
    </citation>
    <scope>NUCLEOTIDE SEQUENCE [LARGE SCALE GENOMIC DNA]</scope>
    <source>
        <strain evidence="7">Z82</strain>
    </source>
</reference>
<dbReference type="Pfam" id="PF01794">
    <property type="entry name" value="Ferric_reduct"/>
    <property type="match status" value="1"/>
</dbReference>
<protein>
    <recommendedName>
        <fullName evidence="6">Ferric oxidoreductase domain-containing protein</fullName>
    </recommendedName>
</protein>
<evidence type="ECO:0000256" key="1">
    <source>
        <dbReference type="ARBA" id="ARBA00004141"/>
    </source>
</evidence>
<feature type="transmembrane region" description="Helical" evidence="5">
    <location>
        <begin position="167"/>
        <end position="186"/>
    </location>
</feature>
<comment type="subcellular location">
    <subcellularLocation>
        <location evidence="1">Membrane</location>
        <topology evidence="1">Multi-pass membrane protein</topology>
    </subcellularLocation>
</comment>
<dbReference type="GO" id="GO:0016020">
    <property type="term" value="C:membrane"/>
    <property type="evidence" value="ECO:0007669"/>
    <property type="project" value="UniProtKB-SubCell"/>
</dbReference>
<evidence type="ECO:0000256" key="2">
    <source>
        <dbReference type="ARBA" id="ARBA00022692"/>
    </source>
</evidence>
<feature type="domain" description="Ferric oxidoreductase" evidence="6">
    <location>
        <begin position="63"/>
        <end position="174"/>
    </location>
</feature>
<dbReference type="InterPro" id="IPR013130">
    <property type="entry name" value="Fe3_Rdtase_TM_dom"/>
</dbReference>
<feature type="transmembrane region" description="Helical" evidence="5">
    <location>
        <begin position="51"/>
        <end position="75"/>
    </location>
</feature>
<keyword evidence="3 5" id="KW-1133">Transmembrane helix</keyword>
<comment type="caution">
    <text evidence="7">The sequence shown here is derived from an EMBL/GenBank/DDBJ whole genome shotgun (WGS) entry which is preliminary data.</text>
</comment>
<accession>A0A7C9JE78</accession>
<keyword evidence="2 5" id="KW-0812">Transmembrane</keyword>
<evidence type="ECO:0000256" key="4">
    <source>
        <dbReference type="ARBA" id="ARBA00023136"/>
    </source>
</evidence>
<feature type="transmembrane region" description="Helical" evidence="5">
    <location>
        <begin position="95"/>
        <end position="115"/>
    </location>
</feature>
<evidence type="ECO:0000256" key="3">
    <source>
        <dbReference type="ARBA" id="ARBA00022989"/>
    </source>
</evidence>